<name>A0A9D9HQU2_9SPIR</name>
<organism evidence="1 2">
    <name type="scientific">Candidatus Gallitreponema excrementavium</name>
    <dbReference type="NCBI Taxonomy" id="2840840"/>
    <lineage>
        <taxon>Bacteria</taxon>
        <taxon>Pseudomonadati</taxon>
        <taxon>Spirochaetota</taxon>
        <taxon>Spirochaetia</taxon>
        <taxon>Spirochaetales</taxon>
        <taxon>Candidatus Gallitreponema</taxon>
    </lineage>
</organism>
<gene>
    <name evidence="1" type="ORF">IAA81_10100</name>
</gene>
<dbReference type="InterPro" id="IPR038537">
    <property type="entry name" value="TatT_sf"/>
</dbReference>
<dbReference type="Gene3D" id="1.25.40.920">
    <property type="entry name" value="TRAP transporter T-component"/>
    <property type="match status" value="1"/>
</dbReference>
<dbReference type="Proteomes" id="UP000823638">
    <property type="component" value="Unassembled WGS sequence"/>
</dbReference>
<dbReference type="InterPro" id="IPR031823">
    <property type="entry name" value="TatT"/>
</dbReference>
<dbReference type="PROSITE" id="PS51257">
    <property type="entry name" value="PROKAR_LIPOPROTEIN"/>
    <property type="match status" value="1"/>
</dbReference>
<reference evidence="1" key="1">
    <citation type="submission" date="2020-10" db="EMBL/GenBank/DDBJ databases">
        <authorList>
            <person name="Gilroy R."/>
        </authorList>
    </citation>
    <scope>NUCLEOTIDE SEQUENCE</scope>
    <source>
        <strain evidence="1">10532</strain>
    </source>
</reference>
<evidence type="ECO:0008006" key="3">
    <source>
        <dbReference type="Google" id="ProtNLM"/>
    </source>
</evidence>
<sequence length="296" mass="33217">MKKFLFLLPLFFLVTACVTIKPENLMEPVMSSTDIKVISGFMPSALTVSQMLSSVMPKTAKAQETAGMVCVMYANAFVQGPAEFLSMESYEVQNAEYFRAKEYYFKGFEYSLKALDLYKKGFQDAFYSEDEALFDKYLGKLGKKHLTSAYWCGAGLLGAFSMEPLDTEILKYVPRAVKLLEKVCEIDEEFNSGAVWSVLCSFYASAPETMGGGYDKAVKAYEKALALSGDFNVSIHNTYAQSFCVPAQDGEAFDEAINRALSIDIDKYPEKALENTIALRKTQWLIENKDDLIIQW</sequence>
<evidence type="ECO:0000313" key="1">
    <source>
        <dbReference type="EMBL" id="MBO8458557.1"/>
    </source>
</evidence>
<dbReference type="InterPro" id="IPR011990">
    <property type="entry name" value="TPR-like_helical_dom_sf"/>
</dbReference>
<dbReference type="EMBL" id="JADIMM010000117">
    <property type="protein sequence ID" value="MBO8458557.1"/>
    <property type="molecule type" value="Genomic_DNA"/>
</dbReference>
<protein>
    <recommendedName>
        <fullName evidence="3">Tetratricopeptide repeat protein</fullName>
    </recommendedName>
</protein>
<comment type="caution">
    <text evidence="1">The sequence shown here is derived from an EMBL/GenBank/DDBJ whole genome shotgun (WGS) entry which is preliminary data.</text>
</comment>
<evidence type="ECO:0000313" key="2">
    <source>
        <dbReference type="Proteomes" id="UP000823638"/>
    </source>
</evidence>
<dbReference type="AlphaFoldDB" id="A0A9D9HQU2"/>
<reference evidence="1" key="2">
    <citation type="journal article" date="2021" name="PeerJ">
        <title>Extensive microbial diversity within the chicken gut microbiome revealed by metagenomics and culture.</title>
        <authorList>
            <person name="Gilroy R."/>
            <person name="Ravi A."/>
            <person name="Getino M."/>
            <person name="Pursley I."/>
            <person name="Horton D.L."/>
            <person name="Alikhan N.F."/>
            <person name="Baker D."/>
            <person name="Gharbi K."/>
            <person name="Hall N."/>
            <person name="Watson M."/>
            <person name="Adriaenssens E.M."/>
            <person name="Foster-Nyarko E."/>
            <person name="Jarju S."/>
            <person name="Secka A."/>
            <person name="Antonio M."/>
            <person name="Oren A."/>
            <person name="Chaudhuri R.R."/>
            <person name="La Ragione R."/>
            <person name="Hildebrand F."/>
            <person name="Pallen M.J."/>
        </authorList>
    </citation>
    <scope>NUCLEOTIDE SEQUENCE</scope>
    <source>
        <strain evidence="1">10532</strain>
    </source>
</reference>
<dbReference type="SUPFAM" id="SSF48452">
    <property type="entry name" value="TPR-like"/>
    <property type="match status" value="1"/>
</dbReference>
<proteinExistence type="predicted"/>
<accession>A0A9D9HQU2</accession>
<dbReference type="Pfam" id="PF16811">
    <property type="entry name" value="TAtT"/>
    <property type="match status" value="1"/>
</dbReference>